<evidence type="ECO:0000256" key="1">
    <source>
        <dbReference type="SAM" id="MobiDB-lite"/>
    </source>
</evidence>
<evidence type="ECO:0000313" key="2">
    <source>
        <dbReference type="EMBL" id="EJK74636.1"/>
    </source>
</evidence>
<comment type="caution">
    <text evidence="2">The sequence shown here is derived from an EMBL/GenBank/DDBJ whole genome shotgun (WGS) entry which is preliminary data.</text>
</comment>
<sequence length="197" mass="21288">MLCFWTTDDLESCGVAVPSRRGQRRLPEESRPEKDFWRRCGSLALSVWKHRRTASQYIAITISAGFHGLAEAEAGPGAWNARRLESVMGAKRNALVAGGVQGQTMAAAEENMQVLLYTGPKRSVSAVEPRLSADDLFSSSSKTACSWGRYLGSGTIRGAKDSTWGNSATTKEDMQPSRPILPGPVFPLSGAMTRPAL</sequence>
<dbReference type="AlphaFoldDB" id="K0TKK7"/>
<accession>K0TKK7</accession>
<protein>
    <submittedName>
        <fullName evidence="2">Uncharacterized protein</fullName>
    </submittedName>
</protein>
<name>K0TKK7_THAOC</name>
<dbReference type="EMBL" id="AGNL01003482">
    <property type="protein sequence ID" value="EJK74636.1"/>
    <property type="molecule type" value="Genomic_DNA"/>
</dbReference>
<keyword evidence="3" id="KW-1185">Reference proteome</keyword>
<organism evidence="2 3">
    <name type="scientific">Thalassiosira oceanica</name>
    <name type="common">Marine diatom</name>
    <dbReference type="NCBI Taxonomy" id="159749"/>
    <lineage>
        <taxon>Eukaryota</taxon>
        <taxon>Sar</taxon>
        <taxon>Stramenopiles</taxon>
        <taxon>Ochrophyta</taxon>
        <taxon>Bacillariophyta</taxon>
        <taxon>Coscinodiscophyceae</taxon>
        <taxon>Thalassiosirophycidae</taxon>
        <taxon>Thalassiosirales</taxon>
        <taxon>Thalassiosiraceae</taxon>
        <taxon>Thalassiosira</taxon>
    </lineage>
</organism>
<evidence type="ECO:0000313" key="3">
    <source>
        <dbReference type="Proteomes" id="UP000266841"/>
    </source>
</evidence>
<feature type="region of interest" description="Disordered" evidence="1">
    <location>
        <begin position="161"/>
        <end position="186"/>
    </location>
</feature>
<proteinExistence type="predicted"/>
<reference evidence="2 3" key="1">
    <citation type="journal article" date="2012" name="Genome Biol.">
        <title>Genome and low-iron response of an oceanic diatom adapted to chronic iron limitation.</title>
        <authorList>
            <person name="Lommer M."/>
            <person name="Specht M."/>
            <person name="Roy A.S."/>
            <person name="Kraemer L."/>
            <person name="Andreson R."/>
            <person name="Gutowska M.A."/>
            <person name="Wolf J."/>
            <person name="Bergner S.V."/>
            <person name="Schilhabel M.B."/>
            <person name="Klostermeier U.C."/>
            <person name="Beiko R.G."/>
            <person name="Rosenstiel P."/>
            <person name="Hippler M."/>
            <person name="Laroche J."/>
        </authorList>
    </citation>
    <scope>NUCLEOTIDE SEQUENCE [LARGE SCALE GENOMIC DNA]</scope>
    <source>
        <strain evidence="2 3">CCMP1005</strain>
    </source>
</reference>
<gene>
    <name evidence="2" type="ORF">THAOC_03676</name>
</gene>
<dbReference type="Proteomes" id="UP000266841">
    <property type="component" value="Unassembled WGS sequence"/>
</dbReference>